<comment type="similarity">
    <text evidence="9 11">Belongs to the RecA family. RadA subfamily.</text>
</comment>
<dbReference type="PANTHER" id="PTHR32472:SF10">
    <property type="entry name" value="DNA REPAIR PROTEIN RADA-LIKE PROTEIN"/>
    <property type="match status" value="1"/>
</dbReference>
<comment type="caution">
    <text evidence="13">The sequence shown here is derived from an EMBL/GenBank/DDBJ whole genome shotgun (WGS) entry which is preliminary data.</text>
</comment>
<name>W2V2N1_9RICK</name>
<dbReference type="InterPro" id="IPR014721">
    <property type="entry name" value="Ribsml_uS5_D2-typ_fold_subgr"/>
</dbReference>
<keyword evidence="11" id="KW-0862">Zinc</keyword>
<evidence type="ECO:0000256" key="1">
    <source>
        <dbReference type="ARBA" id="ARBA00022723"/>
    </source>
</evidence>
<evidence type="ECO:0000256" key="8">
    <source>
        <dbReference type="ARBA" id="ARBA00023204"/>
    </source>
</evidence>
<dbReference type="PATRIC" id="fig|1401685.3.peg.334"/>
<evidence type="ECO:0000256" key="6">
    <source>
        <dbReference type="ARBA" id="ARBA00023016"/>
    </source>
</evidence>
<dbReference type="GO" id="GO:0008270">
    <property type="term" value="F:zinc ion binding"/>
    <property type="evidence" value="ECO:0007669"/>
    <property type="project" value="UniProtKB-KW"/>
</dbReference>
<evidence type="ECO:0000313" key="14">
    <source>
        <dbReference type="Proteomes" id="UP000018951"/>
    </source>
</evidence>
<evidence type="ECO:0000259" key="12">
    <source>
        <dbReference type="PROSITE" id="PS50162"/>
    </source>
</evidence>
<sequence length="442" mass="48937">MKEKKGFICNVCQTKYVKWVGHCHSCSNWDTVEILIPSKRLNTKELSLVYLNSDNDDYTNHYFSSGFEELDRVLGKGFVTGSAILLGGPPGIGKSTLILQVLNNIAHKSLYITGEESVSQIKIRAKRLNILDTTKIQIAVSNNLESIINAITQLNHIKFVVIDSIQTIHADSLETSAGSISQIKFCIAELVRTIKERDVTIVLIGQITKDGQIAGPKVLEHLVDTVIYFESELTAQYHILRVIKNRFGAVNEIALFDMGSKGLREIVNPSELFLGTYMFGVSGISIFVSMEGTRPILVEVQALIMKTNMSMPKRSVIGWDVNRLSMVLAVLTARCDFFFGDKEVYLNITGGCKISDPATDLAVAFALMSAVLQKPIPFKAICLGELTLSGLLQGVSFQNIRIREAKKLGFKDVIMPKTSVEAKGMDVHHINHVKDILSIFNI</sequence>
<dbReference type="GO" id="GO:0140664">
    <property type="term" value="F:ATP-dependent DNA damage sensor activity"/>
    <property type="evidence" value="ECO:0007669"/>
    <property type="project" value="InterPro"/>
</dbReference>
<dbReference type="AlphaFoldDB" id="W2V2N1"/>
<dbReference type="EMBL" id="AXCJ01000001">
    <property type="protein sequence ID" value="ETO91922.1"/>
    <property type="molecule type" value="Genomic_DNA"/>
</dbReference>
<dbReference type="STRING" id="1401685.P857_1102"/>
<evidence type="ECO:0000256" key="11">
    <source>
        <dbReference type="RuleBase" id="RU003555"/>
    </source>
</evidence>
<evidence type="ECO:0000256" key="3">
    <source>
        <dbReference type="ARBA" id="ARBA00022763"/>
    </source>
</evidence>
<dbReference type="InterPro" id="IPR003593">
    <property type="entry name" value="AAA+_ATPase"/>
</dbReference>
<evidence type="ECO:0000256" key="10">
    <source>
        <dbReference type="NCBIfam" id="TIGR00416"/>
    </source>
</evidence>
<dbReference type="Pfam" id="PF13481">
    <property type="entry name" value="AAA_25"/>
    <property type="match status" value="1"/>
</dbReference>
<keyword evidence="7 9" id="KW-0238">DNA-binding</keyword>
<gene>
    <name evidence="9 13" type="primary">radA</name>
    <name evidence="13" type="ORF">P857_1102</name>
</gene>
<organism evidence="13 14">
    <name type="scientific">Candidatus Xenolissoclinum pacificiensis L6</name>
    <dbReference type="NCBI Taxonomy" id="1401685"/>
    <lineage>
        <taxon>Bacteria</taxon>
        <taxon>Pseudomonadati</taxon>
        <taxon>Pseudomonadota</taxon>
        <taxon>Alphaproteobacteria</taxon>
        <taxon>Rickettsiales</taxon>
        <taxon>Anaplasmataceae</taxon>
        <taxon>Candidatus Xenolissoclinum</taxon>
    </lineage>
</organism>
<dbReference type="SUPFAM" id="SSF52540">
    <property type="entry name" value="P-loop containing nucleoside triphosphate hydrolases"/>
    <property type="match status" value="1"/>
</dbReference>
<dbReference type="PRINTS" id="PR01874">
    <property type="entry name" value="DNAREPAIRADA"/>
</dbReference>
<comment type="domain">
    <text evidence="9">The middle region has homology to RecA with ATPase motifs including the RadA KNRFG motif, while the C-terminus is homologous to Lon protease.</text>
</comment>
<dbReference type="GO" id="GO:0016787">
    <property type="term" value="F:hydrolase activity"/>
    <property type="evidence" value="ECO:0007669"/>
    <property type="project" value="UniProtKB-KW"/>
</dbReference>
<proteinExistence type="inferred from homology"/>
<keyword evidence="6 9" id="KW-0346">Stress response</keyword>
<dbReference type="Proteomes" id="UP000018951">
    <property type="component" value="Unassembled WGS sequence"/>
</dbReference>
<dbReference type="InterPro" id="IPR020588">
    <property type="entry name" value="RecA_ATP-bd"/>
</dbReference>
<feature type="short sequence motif" description="RadA KNRFG motif" evidence="9">
    <location>
        <begin position="244"/>
        <end position="248"/>
    </location>
</feature>
<accession>W2V2N1</accession>
<keyword evidence="8 9" id="KW-0234">DNA repair</keyword>
<dbReference type="PROSITE" id="PS50162">
    <property type="entry name" value="RECA_2"/>
    <property type="match status" value="1"/>
</dbReference>
<protein>
    <recommendedName>
        <fullName evidence="9 10">DNA repair protein RadA</fullName>
    </recommendedName>
</protein>
<evidence type="ECO:0000256" key="2">
    <source>
        <dbReference type="ARBA" id="ARBA00022741"/>
    </source>
</evidence>
<evidence type="ECO:0000256" key="4">
    <source>
        <dbReference type="ARBA" id="ARBA00022801"/>
    </source>
</evidence>
<dbReference type="NCBIfam" id="TIGR00416">
    <property type="entry name" value="sms"/>
    <property type="match status" value="1"/>
</dbReference>
<dbReference type="InterPro" id="IPR004504">
    <property type="entry name" value="DNA_repair_RadA"/>
</dbReference>
<comment type="function">
    <text evidence="11">DNA-dependent ATPase involved in processing of recombination intermediates, plays a role in repairing DNA breaks. Stimulates the branch migration of RecA-mediated strand transfer reactions, allowing the 3' invading strand to extend heteroduplex DNA faster. Binds ssDNA in the presence of ADP but not other nucleotides, has ATPase activity that is stimulated by ssDNA and various branched DNA structures, but inhibited by SSB. Does not have RecA's homology-searching function.</text>
</comment>
<keyword evidence="5 9" id="KW-0067">ATP-binding</keyword>
<dbReference type="Gene3D" id="3.40.50.300">
    <property type="entry name" value="P-loop containing nucleotide triphosphate hydrolases"/>
    <property type="match status" value="1"/>
</dbReference>
<keyword evidence="4" id="KW-0378">Hydrolase</keyword>
<dbReference type="GO" id="GO:0005524">
    <property type="term" value="F:ATP binding"/>
    <property type="evidence" value="ECO:0007669"/>
    <property type="project" value="UniProtKB-UniRule"/>
</dbReference>
<feature type="domain" description="RecA family profile 1" evidence="12">
    <location>
        <begin position="59"/>
        <end position="207"/>
    </location>
</feature>
<keyword evidence="11" id="KW-0863">Zinc-finger</keyword>
<dbReference type="Pfam" id="PF13541">
    <property type="entry name" value="ChlI"/>
    <property type="match status" value="1"/>
</dbReference>
<dbReference type="SUPFAM" id="SSF54211">
    <property type="entry name" value="Ribosomal protein S5 domain 2-like"/>
    <property type="match status" value="1"/>
</dbReference>
<dbReference type="SMART" id="SM00382">
    <property type="entry name" value="AAA"/>
    <property type="match status" value="1"/>
</dbReference>
<evidence type="ECO:0000256" key="9">
    <source>
        <dbReference type="HAMAP-Rule" id="MF_01498"/>
    </source>
</evidence>
<reference evidence="13 14" key="1">
    <citation type="journal article" date="2013" name="PLoS ONE">
        <title>Bacterial endosymbiosis in a chordate host: long-term co-evolution and conservation of secondary metabolism.</title>
        <authorList>
            <person name="Kwan J.C."/>
            <person name="Schmidt E.W."/>
        </authorList>
    </citation>
    <scope>NUCLEOTIDE SEQUENCE [LARGE SCALE GENOMIC DNA]</scope>
    <source>
        <strain evidence="14">L6</strain>
    </source>
</reference>
<dbReference type="InterPro" id="IPR020568">
    <property type="entry name" value="Ribosomal_Su5_D2-typ_SF"/>
</dbReference>
<dbReference type="GO" id="GO:0005829">
    <property type="term" value="C:cytosol"/>
    <property type="evidence" value="ECO:0007669"/>
    <property type="project" value="TreeGrafter"/>
</dbReference>
<keyword evidence="14" id="KW-1185">Reference proteome</keyword>
<dbReference type="InterPro" id="IPR027417">
    <property type="entry name" value="P-loop_NTPase"/>
</dbReference>
<evidence type="ECO:0000256" key="5">
    <source>
        <dbReference type="ARBA" id="ARBA00022840"/>
    </source>
</evidence>
<feature type="region of interest" description="Lon-protease-like" evidence="9">
    <location>
        <begin position="343"/>
        <end position="442"/>
    </location>
</feature>
<dbReference type="PANTHER" id="PTHR32472">
    <property type="entry name" value="DNA REPAIR PROTEIN RADA"/>
    <property type="match status" value="1"/>
</dbReference>
<dbReference type="GO" id="GO:0003684">
    <property type="term" value="F:damaged DNA binding"/>
    <property type="evidence" value="ECO:0007669"/>
    <property type="project" value="InterPro"/>
</dbReference>
<dbReference type="Gene3D" id="3.30.230.10">
    <property type="match status" value="1"/>
</dbReference>
<evidence type="ECO:0000313" key="13">
    <source>
        <dbReference type="EMBL" id="ETO91922.1"/>
    </source>
</evidence>
<keyword evidence="3 9" id="KW-0227">DNA damage</keyword>
<dbReference type="GO" id="GO:0000725">
    <property type="term" value="P:recombinational repair"/>
    <property type="evidence" value="ECO:0007669"/>
    <property type="project" value="UniProtKB-UniRule"/>
</dbReference>
<keyword evidence="2 9" id="KW-0547">Nucleotide-binding</keyword>
<dbReference type="HAMAP" id="MF_01498">
    <property type="entry name" value="RadA_bact"/>
    <property type="match status" value="1"/>
</dbReference>
<keyword evidence="1 9" id="KW-0479">Metal-binding</keyword>
<comment type="function">
    <text evidence="9">Plays a role in repairing double-strand DNA breaks, probably involving stabilizing or processing branched DNA or blocked replication forks.</text>
</comment>
<feature type="binding site" evidence="9">
    <location>
        <begin position="88"/>
        <end position="95"/>
    </location>
    <ligand>
        <name>ATP</name>
        <dbReference type="ChEBI" id="CHEBI:30616"/>
    </ligand>
</feature>
<evidence type="ECO:0000256" key="7">
    <source>
        <dbReference type="ARBA" id="ARBA00023125"/>
    </source>
</evidence>